<sequence length="188" mass="20391">MKPVILLLLLAVPFGAVLAAISAPKPEVELYEVDGASLAELREGLATRGPVGQDAVRYHGYTEWHVSWSYRTATDGASCEIVDFSTTVTATIMLPIWRPAPRVDAGLVERWTTYRNALERHELGHHAFALAAADELERELGALSGDAGCAPLVEQLNARGSEIVAQQAELEREYDRTTDHGATQGAIL</sequence>
<feature type="chain" id="PRO_5030915633" evidence="1">
    <location>
        <begin position="20"/>
        <end position="188"/>
    </location>
</feature>
<keyword evidence="3" id="KW-1185">Reference proteome</keyword>
<proteinExistence type="predicted"/>
<dbReference type="Proteomes" id="UP000552587">
    <property type="component" value="Unassembled WGS sequence"/>
</dbReference>
<dbReference type="GO" id="GO:0006508">
    <property type="term" value="P:proteolysis"/>
    <property type="evidence" value="ECO:0007669"/>
    <property type="project" value="UniProtKB-KW"/>
</dbReference>
<reference evidence="2 3" key="1">
    <citation type="submission" date="2020-07" db="EMBL/GenBank/DDBJ databases">
        <authorList>
            <person name="Xu S."/>
            <person name="Li A."/>
        </authorList>
    </citation>
    <scope>NUCLEOTIDE SEQUENCE [LARGE SCALE GENOMIC DNA]</scope>
    <source>
        <strain evidence="2 3">SG-8</strain>
    </source>
</reference>
<keyword evidence="2" id="KW-0645">Protease</keyword>
<dbReference type="GO" id="GO:0008233">
    <property type="term" value="F:peptidase activity"/>
    <property type="evidence" value="ECO:0007669"/>
    <property type="project" value="UniProtKB-KW"/>
</dbReference>
<evidence type="ECO:0000313" key="2">
    <source>
        <dbReference type="EMBL" id="MBB1086948.1"/>
    </source>
</evidence>
<gene>
    <name evidence="2" type="ORF">H4F99_00435</name>
</gene>
<dbReference type="Pfam" id="PF06037">
    <property type="entry name" value="DUF922"/>
    <property type="match status" value="1"/>
</dbReference>
<dbReference type="AlphaFoldDB" id="A0A7W3U0Z9"/>
<organism evidence="2 3">
    <name type="scientific">Marilutibacter penaei</name>
    <dbReference type="NCBI Taxonomy" id="2759900"/>
    <lineage>
        <taxon>Bacteria</taxon>
        <taxon>Pseudomonadati</taxon>
        <taxon>Pseudomonadota</taxon>
        <taxon>Gammaproteobacteria</taxon>
        <taxon>Lysobacterales</taxon>
        <taxon>Lysobacteraceae</taxon>
        <taxon>Marilutibacter</taxon>
    </lineage>
</organism>
<feature type="signal peptide" evidence="1">
    <location>
        <begin position="1"/>
        <end position="19"/>
    </location>
</feature>
<accession>A0A7W3U0Z9</accession>
<comment type="caution">
    <text evidence="2">The sequence shown here is derived from an EMBL/GenBank/DDBJ whole genome shotgun (WGS) entry which is preliminary data.</text>
</comment>
<dbReference type="EMBL" id="JACHTE010000001">
    <property type="protein sequence ID" value="MBB1086948.1"/>
    <property type="molecule type" value="Genomic_DNA"/>
</dbReference>
<keyword evidence="2" id="KW-0378">Hydrolase</keyword>
<keyword evidence="1" id="KW-0732">Signal</keyword>
<protein>
    <submittedName>
        <fullName evidence="2">DUF922 domain-containing Zn-dependent protease</fullName>
    </submittedName>
</protein>
<dbReference type="RefSeq" id="WP_182667745.1">
    <property type="nucleotide sequence ID" value="NZ_JACHTE010000001.1"/>
</dbReference>
<dbReference type="InterPro" id="IPR010321">
    <property type="entry name" value="DUF922"/>
</dbReference>
<evidence type="ECO:0000313" key="3">
    <source>
        <dbReference type="Proteomes" id="UP000552587"/>
    </source>
</evidence>
<name>A0A7W3U0Z9_9GAMM</name>
<evidence type="ECO:0000256" key="1">
    <source>
        <dbReference type="SAM" id="SignalP"/>
    </source>
</evidence>